<organism evidence="1">
    <name type="scientific">Zea mays</name>
    <name type="common">Maize</name>
    <dbReference type="NCBI Taxonomy" id="4577"/>
    <lineage>
        <taxon>Eukaryota</taxon>
        <taxon>Viridiplantae</taxon>
        <taxon>Streptophyta</taxon>
        <taxon>Embryophyta</taxon>
        <taxon>Tracheophyta</taxon>
        <taxon>Spermatophyta</taxon>
        <taxon>Magnoliopsida</taxon>
        <taxon>Liliopsida</taxon>
        <taxon>Poales</taxon>
        <taxon>Poaceae</taxon>
        <taxon>PACMAD clade</taxon>
        <taxon>Panicoideae</taxon>
        <taxon>Andropogonodae</taxon>
        <taxon>Andropogoneae</taxon>
        <taxon>Tripsacinae</taxon>
        <taxon>Zea</taxon>
    </lineage>
</organism>
<name>A0A1D6LKH3_MAIZE</name>
<reference evidence="1" key="1">
    <citation type="submission" date="2015-12" db="EMBL/GenBank/DDBJ databases">
        <title>Update maize B73 reference genome by single molecule sequencing technologies.</title>
        <authorList>
            <consortium name="Maize Genome Sequencing Project"/>
            <person name="Ware D."/>
        </authorList>
    </citation>
    <scope>NUCLEOTIDE SEQUENCE</scope>
    <source>
        <tissue evidence="1">Seedling</tissue>
    </source>
</reference>
<evidence type="ECO:0000313" key="1">
    <source>
        <dbReference type="EMBL" id="AQK80207.1"/>
    </source>
</evidence>
<proteinExistence type="predicted"/>
<protein>
    <submittedName>
        <fullName evidence="1">Uncharacterized protein</fullName>
    </submittedName>
</protein>
<sequence>MAPRARSALYFFLSVSTRFLHWMSRRRNERVNRCGGGDGGDEAGVVNRRRERGWSARGEERRAVGHDDRDAARGGAVQMHGCCLDPRVGRGRFDRDTKPARDYRISDSLAQARASIVRACTVAVTPSELGAPNCTPNPYPFILTVNRRRHGRHDRAHGGVQILLLLLPWILHEVPMDIVTRLLDVLKVFSALESSHTTMAIMTHHDNKQLANRRMRGPWPPPSGHRLPQRRAWQLVEWVLRRCRRCLPHVLHLMLLLLR</sequence>
<dbReference type="InParanoid" id="A0A1D6LKH3"/>
<dbReference type="PaxDb" id="4577-AC197909.3_FGP002"/>
<dbReference type="EMBL" id="CM000782">
    <property type="protein sequence ID" value="AQK80207.1"/>
    <property type="molecule type" value="Genomic_DNA"/>
</dbReference>
<accession>A0A1D6LKH3</accession>
<dbReference type="AlphaFoldDB" id="A0A1D6LKH3"/>
<gene>
    <name evidence="1" type="ORF">ZEAMMB73_Zm00001d036049</name>
</gene>